<name>A0A914H1R5_GLORO</name>
<evidence type="ECO:0000256" key="2">
    <source>
        <dbReference type="ARBA" id="ARBA00022737"/>
    </source>
</evidence>
<dbReference type="GO" id="GO:0032878">
    <property type="term" value="P:regulation of establishment or maintenance of cell polarity"/>
    <property type="evidence" value="ECO:0007669"/>
    <property type="project" value="TreeGrafter"/>
</dbReference>
<keyword evidence="1" id="KW-0853">WD repeat</keyword>
<dbReference type="GO" id="GO:0006893">
    <property type="term" value="P:Golgi to plasma membrane transport"/>
    <property type="evidence" value="ECO:0007669"/>
    <property type="project" value="TreeGrafter"/>
</dbReference>
<dbReference type="GO" id="GO:0030864">
    <property type="term" value="C:cortical actin cytoskeleton"/>
    <property type="evidence" value="ECO:0007669"/>
    <property type="project" value="TreeGrafter"/>
</dbReference>
<evidence type="ECO:0000256" key="1">
    <source>
        <dbReference type="ARBA" id="ARBA00022574"/>
    </source>
</evidence>
<dbReference type="InterPro" id="IPR036322">
    <property type="entry name" value="WD40_repeat_dom_sf"/>
</dbReference>
<organism evidence="4 5">
    <name type="scientific">Globodera rostochiensis</name>
    <name type="common">Golden nematode worm</name>
    <name type="synonym">Heterodera rostochiensis</name>
    <dbReference type="NCBI Taxonomy" id="31243"/>
    <lineage>
        <taxon>Eukaryota</taxon>
        <taxon>Metazoa</taxon>
        <taxon>Ecdysozoa</taxon>
        <taxon>Nematoda</taxon>
        <taxon>Chromadorea</taxon>
        <taxon>Rhabditida</taxon>
        <taxon>Tylenchina</taxon>
        <taxon>Tylenchomorpha</taxon>
        <taxon>Tylenchoidea</taxon>
        <taxon>Heteroderidae</taxon>
        <taxon>Heteroderinae</taxon>
        <taxon>Globodera</taxon>
    </lineage>
</organism>
<dbReference type="GO" id="GO:0005886">
    <property type="term" value="C:plasma membrane"/>
    <property type="evidence" value="ECO:0007669"/>
    <property type="project" value="TreeGrafter"/>
</dbReference>
<dbReference type="GO" id="GO:0008593">
    <property type="term" value="P:regulation of Notch signaling pathway"/>
    <property type="evidence" value="ECO:0007669"/>
    <property type="project" value="TreeGrafter"/>
</dbReference>
<dbReference type="SUPFAM" id="SSF50978">
    <property type="entry name" value="WD40 repeat-like"/>
    <property type="match status" value="1"/>
</dbReference>
<sequence>MVNIADDQPALLIGTIIGNIYALLVCNMELVEHIVFLDTTLKDIAEFGSQPKGVSRIAVHPEDHSKLFILFDNSIVVFYNITSEKVLQTYKAETPITFMSTSSASKLLCSHDDGTYSLLEALEKEFGIERKRPYGGRKCTKTSKIISSKFTDNDEEFFIFSGGVPVEELDNRFTLSIFCSDKSLILDFDSAILDFCVFKENDASHILFILCEEEVVAIDLRDPIWRMLQLPFLHPIHSSPVTCVATVTSLSECAQNLLSRLAIGQRNSSNIFSRNNWAIKSGQVGQRKRLNNANDLQLVVTGHENGVVNVWMASELIFKPWISLNTALLMETLKTMQRKCPMKILSVCRPLGRPGYSTPTRMIIDWLAGQLLVYEGLPDLKKNMPKNEVLLLDMTSSEEGVQLNHRLSSESPIQARSVPSNYPPGFCLIKNTIAQLKPAVPVTSIAWDSRLEVLAAGSEFGYVICSPKRREVLLIKTLIPSADVLQLSNMDGPLSRFKSVKKSIRQSFRKKRCSNNETVQKFRSTEREIVQRSGNPNILVVKFQICNVSSSSSSDCESQHLFVGTHGSVVFIHAFHTHTSGPSSSAPAPHVLVQLQCPLVKEIRLQHQAPIVDIVYAAEGSSPTGAGRLFVFTEEQIRTFTVPGLKPSTKLRFTATEGSRIRRAAVVQLRSRIRQARSPESFIVFSTNRAELYLIPTSSNLKRQYRVQFSEPSDSTAIISATLSSDGQLFYLRAGGSEFERCSLDNRFHNNFVRHVCSNPRLINGIVLQATKEVA</sequence>
<keyword evidence="2" id="KW-0677">Repeat</keyword>
<evidence type="ECO:0000313" key="4">
    <source>
        <dbReference type="Proteomes" id="UP000887572"/>
    </source>
</evidence>
<dbReference type="Proteomes" id="UP000887572">
    <property type="component" value="Unplaced"/>
</dbReference>
<dbReference type="GO" id="GO:0019905">
    <property type="term" value="F:syntaxin binding"/>
    <property type="evidence" value="ECO:0007669"/>
    <property type="project" value="TreeGrafter"/>
</dbReference>
<dbReference type="GO" id="GO:0030866">
    <property type="term" value="P:cortical actin cytoskeleton organization"/>
    <property type="evidence" value="ECO:0007669"/>
    <property type="project" value="TreeGrafter"/>
</dbReference>
<feature type="domain" description="Lethal giant larvae homologue 2" evidence="3">
    <location>
        <begin position="131"/>
        <end position="225"/>
    </location>
</feature>
<evidence type="ECO:0000259" key="3">
    <source>
        <dbReference type="Pfam" id="PF08366"/>
    </source>
</evidence>
<dbReference type="GO" id="GO:0005096">
    <property type="term" value="F:GTPase activator activity"/>
    <property type="evidence" value="ECO:0007669"/>
    <property type="project" value="TreeGrafter"/>
</dbReference>
<dbReference type="PANTHER" id="PTHR10241">
    <property type="entry name" value="LETHAL 2 GIANT LARVAE PROTEIN"/>
    <property type="match status" value="1"/>
</dbReference>
<dbReference type="AlphaFoldDB" id="A0A914H1R5"/>
<protein>
    <submittedName>
        <fullName evidence="5">Lethal giant larvae homologue 2 domain-containing protein</fullName>
    </submittedName>
</protein>
<dbReference type="Pfam" id="PF08366">
    <property type="entry name" value="LLGL"/>
    <property type="match status" value="1"/>
</dbReference>
<keyword evidence="4" id="KW-1185">Reference proteome</keyword>
<accession>A0A914H1R5</accession>
<dbReference type="WBParaSite" id="Gr19_v10_g13108.t1">
    <property type="protein sequence ID" value="Gr19_v10_g13108.t1"/>
    <property type="gene ID" value="Gr19_v10_g13108"/>
</dbReference>
<dbReference type="InterPro" id="IPR013577">
    <property type="entry name" value="LLGL2"/>
</dbReference>
<dbReference type="GO" id="GO:0051294">
    <property type="term" value="P:establishment of spindle orientation"/>
    <property type="evidence" value="ECO:0007669"/>
    <property type="project" value="TreeGrafter"/>
</dbReference>
<dbReference type="PANTHER" id="PTHR10241:SF29">
    <property type="entry name" value="LETHAL(2) GIANT LARVAE PROTEIN"/>
    <property type="match status" value="1"/>
</dbReference>
<evidence type="ECO:0000313" key="5">
    <source>
        <dbReference type="WBParaSite" id="Gr19_v10_g13108.t1"/>
    </source>
</evidence>
<reference evidence="5" key="1">
    <citation type="submission" date="2022-11" db="UniProtKB">
        <authorList>
            <consortium name="WormBaseParasite"/>
        </authorList>
    </citation>
    <scope>IDENTIFICATION</scope>
</reference>
<dbReference type="PRINTS" id="PR00962">
    <property type="entry name" value="LETHAL2GIANT"/>
</dbReference>
<dbReference type="InterPro" id="IPR000664">
    <property type="entry name" value="Lethal2_giant"/>
</dbReference>
<proteinExistence type="predicted"/>
<dbReference type="GO" id="GO:0045159">
    <property type="term" value="F:myosin II binding"/>
    <property type="evidence" value="ECO:0007669"/>
    <property type="project" value="TreeGrafter"/>
</dbReference>